<accession>A0A510K2U9</accession>
<dbReference type="SUPFAM" id="SSF53335">
    <property type="entry name" value="S-adenosyl-L-methionine-dependent methyltransferases"/>
    <property type="match status" value="1"/>
</dbReference>
<dbReference type="InterPro" id="IPR029063">
    <property type="entry name" value="SAM-dependent_MTases_sf"/>
</dbReference>
<evidence type="ECO:0008006" key="4">
    <source>
        <dbReference type="Google" id="ProtNLM"/>
    </source>
</evidence>
<dbReference type="AlphaFoldDB" id="A0A510K2U9"/>
<dbReference type="Proteomes" id="UP000422644">
    <property type="component" value="Chromosome"/>
</dbReference>
<keyword evidence="3" id="KW-1185">Reference proteome</keyword>
<sequence length="376" mass="44478">MKNKFFELVIEELENNKNHQKLEILKMSLLLYIISVSKVVSEELEDLRDDNYLFLEYLNDLGFEYDAKSTYLENIEKLLAKIDMFAGIHGFIVNFPNLEEFIETLKQSEMDLKLNILRGRYVKIVKNYTDGVINMSIMHDESINQLSVEFLNIQKNEILYNNDFFENNNFYGEKISKNEKNTIIEILNAMANLENSKNTVKILTNEENSEKSVYEFLINNKKGMVEKDAFYLMKPEKIEEIIKMDKIKCVVSMPFNNILKNQVIIFNDDKTNRNNILFIQAQNFFEKGSEKIKPENYKQLVEIFRNKQEINGISRLISNETVLKKGCNLDILGYVFKTKEYVDLEELKSEKDKIYNLMTENRKKCDNFIEKYLEQK</sequence>
<evidence type="ECO:0000313" key="2">
    <source>
        <dbReference type="EMBL" id="BBM45537.1"/>
    </source>
</evidence>
<evidence type="ECO:0000313" key="3">
    <source>
        <dbReference type="Proteomes" id="UP000422644"/>
    </source>
</evidence>
<protein>
    <recommendedName>
        <fullName evidence="4">DNA methylase adenine-specific domain-containing protein</fullName>
    </recommendedName>
</protein>
<dbReference type="OrthoDB" id="82235at2"/>
<evidence type="ECO:0000256" key="1">
    <source>
        <dbReference type="SAM" id="Coils"/>
    </source>
</evidence>
<dbReference type="EMBL" id="AP019831">
    <property type="protein sequence ID" value="BBM45537.1"/>
    <property type="molecule type" value="Genomic_DNA"/>
</dbReference>
<feature type="coiled-coil region" evidence="1">
    <location>
        <begin position="3"/>
        <end position="30"/>
    </location>
</feature>
<name>A0A510K2U9_9FUSO</name>
<dbReference type="Gene3D" id="3.40.50.150">
    <property type="entry name" value="Vaccinia Virus protein VP39"/>
    <property type="match status" value="1"/>
</dbReference>
<reference evidence="2 3" key="1">
    <citation type="submission" date="2019-07" db="EMBL/GenBank/DDBJ databases">
        <title>Complete Genome Sequence of Leptotrichia trevisanii Strain JMUB3870.</title>
        <authorList>
            <person name="Watanabe S."/>
            <person name="Cui L."/>
        </authorList>
    </citation>
    <scope>NUCLEOTIDE SEQUENCE [LARGE SCALE GENOMIC DNA]</scope>
    <source>
        <strain evidence="2 3">JMUB3870</strain>
    </source>
</reference>
<dbReference type="RefSeq" id="WP_155282904.1">
    <property type="nucleotide sequence ID" value="NZ_AP019831.1"/>
</dbReference>
<organism evidence="2 3">
    <name type="scientific">Leptotrichia trevisanii</name>
    <dbReference type="NCBI Taxonomy" id="109328"/>
    <lineage>
        <taxon>Bacteria</taxon>
        <taxon>Fusobacteriati</taxon>
        <taxon>Fusobacteriota</taxon>
        <taxon>Fusobacteriia</taxon>
        <taxon>Fusobacteriales</taxon>
        <taxon>Leptotrichiaceae</taxon>
        <taxon>Leptotrichia</taxon>
    </lineage>
</organism>
<keyword evidence="1" id="KW-0175">Coiled coil</keyword>
<proteinExistence type="predicted"/>
<gene>
    <name evidence="2" type="ORF">JMUB3870_1657</name>
</gene>